<dbReference type="PROSITE" id="PS00463">
    <property type="entry name" value="ZN2_CY6_FUNGAL_1"/>
    <property type="match status" value="1"/>
</dbReference>
<dbReference type="GO" id="GO:0008270">
    <property type="term" value="F:zinc ion binding"/>
    <property type="evidence" value="ECO:0007669"/>
    <property type="project" value="InterPro"/>
</dbReference>
<dbReference type="GeneID" id="4316097"/>
<keyword evidence="5" id="KW-0539">Nucleus</keyword>
<keyword evidence="1" id="KW-0862">Zinc</keyword>
<evidence type="ECO:0000256" key="3">
    <source>
        <dbReference type="ARBA" id="ARBA00023125"/>
    </source>
</evidence>
<dbReference type="SMART" id="SM00066">
    <property type="entry name" value="GAL4"/>
    <property type="match status" value="1"/>
</dbReference>
<feature type="compositionally biased region" description="Polar residues" evidence="6">
    <location>
        <begin position="160"/>
        <end position="171"/>
    </location>
</feature>
<dbReference type="OrthoDB" id="4330117at2759"/>
<proteinExistence type="predicted"/>
<evidence type="ECO:0000313" key="9">
    <source>
        <dbReference type="Proteomes" id="UP000007963"/>
    </source>
</evidence>
<dbReference type="SUPFAM" id="SSF57701">
    <property type="entry name" value="Zn2/Cys6 DNA-binding domain"/>
    <property type="match status" value="1"/>
</dbReference>
<dbReference type="AlphaFoldDB" id="Q0CZ85"/>
<protein>
    <recommendedName>
        <fullName evidence="7">Zn(2)-C6 fungal-type domain-containing protein</fullName>
    </recommendedName>
</protein>
<sequence>MSHRKLRNACDTCHRSKVRCSGTSPCSRCAGHGIECTYSPSNRPGIRAPRARNVDKAQMFSSPSSEANQYCMTAGSASADSEALTTNGSNCPSLPSLLPALTSAEDWLGNVAGSLPIEEATTHLSDLNSTASMYDTLPPIDLMTPLPKVTLGDATEIRNGGSNQSPVSTQRHSQDQPHISCALGTLTVMRDIQHTLCGQQESVSLVVLVSLLDRALTLTKNMMQCERCRVRTDCLLLTTNLLSYALIILTHAGQRLLSRNHRTSPPSIPCGIEPITASSADTVFTIYIGDVRLDLASHNRMLSQLALQNIEGQVKSSLQTLSERIEQVRRNPEKQESELDILTVAFNHLENIFTSIQLSFSQLG</sequence>
<dbReference type="Gene3D" id="4.10.240.10">
    <property type="entry name" value="Zn(2)-C6 fungal-type DNA-binding domain"/>
    <property type="match status" value="1"/>
</dbReference>
<evidence type="ECO:0000256" key="5">
    <source>
        <dbReference type="ARBA" id="ARBA00023242"/>
    </source>
</evidence>
<evidence type="ECO:0000256" key="4">
    <source>
        <dbReference type="ARBA" id="ARBA00023163"/>
    </source>
</evidence>
<dbReference type="GO" id="GO:0003677">
    <property type="term" value="F:DNA binding"/>
    <property type="evidence" value="ECO:0007669"/>
    <property type="project" value="UniProtKB-KW"/>
</dbReference>
<keyword evidence="2" id="KW-0805">Transcription regulation</keyword>
<evidence type="ECO:0000259" key="7">
    <source>
        <dbReference type="PROSITE" id="PS50048"/>
    </source>
</evidence>
<accession>Q0CZ85</accession>
<dbReference type="PANTHER" id="PTHR31069:SF31">
    <property type="entry name" value="MONODICTYPHENONE CLUSTER TRANSCRIPTION FACTOR-RELATED"/>
    <property type="match status" value="1"/>
</dbReference>
<keyword evidence="3" id="KW-0238">DNA-binding</keyword>
<dbReference type="Proteomes" id="UP000007963">
    <property type="component" value="Unassembled WGS sequence"/>
</dbReference>
<dbReference type="VEuPathDB" id="FungiDB:ATEG_00999"/>
<feature type="domain" description="Zn(2)-C6 fungal-type" evidence="7">
    <location>
        <begin position="9"/>
        <end position="38"/>
    </location>
</feature>
<evidence type="ECO:0000256" key="1">
    <source>
        <dbReference type="ARBA" id="ARBA00022833"/>
    </source>
</evidence>
<keyword evidence="4" id="KW-0804">Transcription</keyword>
<dbReference type="RefSeq" id="XP_001208364.1">
    <property type="nucleotide sequence ID" value="XM_001208364.1"/>
</dbReference>
<dbReference type="PROSITE" id="PS50048">
    <property type="entry name" value="ZN2_CY6_FUNGAL_2"/>
    <property type="match status" value="1"/>
</dbReference>
<dbReference type="InterPro" id="IPR001138">
    <property type="entry name" value="Zn2Cys6_DnaBD"/>
</dbReference>
<name>Q0CZ85_ASPTN</name>
<evidence type="ECO:0000313" key="8">
    <source>
        <dbReference type="EMBL" id="EAU37756.1"/>
    </source>
</evidence>
<dbReference type="InterPro" id="IPR036864">
    <property type="entry name" value="Zn2-C6_fun-type_DNA-bd_sf"/>
</dbReference>
<dbReference type="HOGENOM" id="CLU_052542_1_0_1"/>
<dbReference type="CDD" id="cd00067">
    <property type="entry name" value="GAL4"/>
    <property type="match status" value="1"/>
</dbReference>
<dbReference type="GO" id="GO:0000981">
    <property type="term" value="F:DNA-binding transcription factor activity, RNA polymerase II-specific"/>
    <property type="evidence" value="ECO:0007669"/>
    <property type="project" value="InterPro"/>
</dbReference>
<reference evidence="9" key="1">
    <citation type="submission" date="2005-09" db="EMBL/GenBank/DDBJ databases">
        <title>Annotation of the Aspergillus terreus NIH2624 genome.</title>
        <authorList>
            <person name="Birren B.W."/>
            <person name="Lander E.S."/>
            <person name="Galagan J.E."/>
            <person name="Nusbaum C."/>
            <person name="Devon K."/>
            <person name="Henn M."/>
            <person name="Ma L.-J."/>
            <person name="Jaffe D.B."/>
            <person name="Butler J."/>
            <person name="Alvarez P."/>
            <person name="Gnerre S."/>
            <person name="Grabherr M."/>
            <person name="Kleber M."/>
            <person name="Mauceli E.W."/>
            <person name="Brockman W."/>
            <person name="Rounsley S."/>
            <person name="Young S.K."/>
            <person name="LaButti K."/>
            <person name="Pushparaj V."/>
            <person name="DeCaprio D."/>
            <person name="Crawford M."/>
            <person name="Koehrsen M."/>
            <person name="Engels R."/>
            <person name="Montgomery P."/>
            <person name="Pearson M."/>
            <person name="Howarth C."/>
            <person name="Larson L."/>
            <person name="Luoma S."/>
            <person name="White J."/>
            <person name="Alvarado L."/>
            <person name="Kodira C.D."/>
            <person name="Zeng Q."/>
            <person name="Oleary S."/>
            <person name="Yandava C."/>
            <person name="Denning D.W."/>
            <person name="Nierman W.C."/>
            <person name="Milne T."/>
            <person name="Madden K."/>
        </authorList>
    </citation>
    <scope>NUCLEOTIDE SEQUENCE [LARGE SCALE GENOMIC DNA]</scope>
    <source>
        <strain evidence="9">NIH 2624 / FGSC A1156</strain>
    </source>
</reference>
<dbReference type="Pfam" id="PF00172">
    <property type="entry name" value="Zn_clus"/>
    <property type="match status" value="1"/>
</dbReference>
<evidence type="ECO:0000256" key="6">
    <source>
        <dbReference type="SAM" id="MobiDB-lite"/>
    </source>
</evidence>
<dbReference type="PRINTS" id="PR00755">
    <property type="entry name" value="AFLATOXINBRP"/>
</dbReference>
<gene>
    <name evidence="8" type="ORF">ATEG_00999</name>
</gene>
<evidence type="ECO:0000256" key="2">
    <source>
        <dbReference type="ARBA" id="ARBA00023015"/>
    </source>
</evidence>
<dbReference type="PANTHER" id="PTHR31069">
    <property type="entry name" value="OLEATE-ACTIVATED TRANSCRIPTION FACTOR 1-RELATED"/>
    <property type="match status" value="1"/>
</dbReference>
<feature type="region of interest" description="Disordered" evidence="6">
    <location>
        <begin position="153"/>
        <end position="176"/>
    </location>
</feature>
<organism evidence="8 9">
    <name type="scientific">Aspergillus terreus (strain NIH 2624 / FGSC A1156)</name>
    <dbReference type="NCBI Taxonomy" id="341663"/>
    <lineage>
        <taxon>Eukaryota</taxon>
        <taxon>Fungi</taxon>
        <taxon>Dikarya</taxon>
        <taxon>Ascomycota</taxon>
        <taxon>Pezizomycotina</taxon>
        <taxon>Eurotiomycetes</taxon>
        <taxon>Eurotiomycetidae</taxon>
        <taxon>Eurotiales</taxon>
        <taxon>Aspergillaceae</taxon>
        <taxon>Aspergillus</taxon>
        <taxon>Aspergillus subgen. Circumdati</taxon>
    </lineage>
</organism>
<dbReference type="EMBL" id="CH476595">
    <property type="protein sequence ID" value="EAU37756.1"/>
    <property type="molecule type" value="Genomic_DNA"/>
</dbReference>
<dbReference type="GO" id="GO:0009893">
    <property type="term" value="P:positive regulation of metabolic process"/>
    <property type="evidence" value="ECO:0007669"/>
    <property type="project" value="UniProtKB-ARBA"/>
</dbReference>
<dbReference type="InterPro" id="IPR050675">
    <property type="entry name" value="OAF3"/>
</dbReference>